<feature type="domain" description="Fibronectin type-III" evidence="5">
    <location>
        <begin position="134"/>
        <end position="221"/>
    </location>
</feature>
<dbReference type="InterPro" id="IPR000315">
    <property type="entry name" value="Znf_B-box"/>
</dbReference>
<dbReference type="PANTHER" id="PTHR14819:SF9">
    <property type="entry name" value="UP-REGULATOR OF CELL PROLIFERATION-LIKE"/>
    <property type="match status" value="1"/>
</dbReference>
<dbReference type="Pfam" id="PF00643">
    <property type="entry name" value="zf-B_box"/>
    <property type="match status" value="1"/>
</dbReference>
<dbReference type="PROSITE" id="PS50119">
    <property type="entry name" value="ZF_BBOX"/>
    <property type="match status" value="1"/>
</dbReference>
<evidence type="ECO:0000313" key="7">
    <source>
        <dbReference type="Proteomes" id="UP001148018"/>
    </source>
</evidence>
<feature type="domain" description="Fibronectin type-III" evidence="5">
    <location>
        <begin position="222"/>
        <end position="311"/>
    </location>
</feature>
<comment type="caution">
    <text evidence="6">The sequence shown here is derived from an EMBL/GenBank/DDBJ whole genome shotgun (WGS) entry which is preliminary data.</text>
</comment>
<sequence length="709" mass="80344">MVDVTEEVDTRRQHVHSSTIPRDRADEVTCDVCTNRRAVKTCLTCNVSYCEEDVQQHYRIPALQRHNMVDVTAEVDTRRCQHLHRNLDVFCRTDQMQICVHCSETSHLGHDFVFMKAPQGDQRHPGLITAALPPPGEMRIEPLATDSVIVSWTPPEDPDIPRRFRIVWQCEEETNTLRVSDVCQVEVSELKLGRKYDFAIATEGENYQSMWVRTSHVTVIPPPTNLVIDHLNSTSITLRWTKDPKIHQIPQSFIISYGVSGGMAKVIHTKSCSKTLSDLQPDTEYVVSVSTLMPGGEQSKKESETISTRSCLLGLLVSIGLSEYCEGKLKLSDVLEINHSYTSEEHLNTMQSLPWIFLKKLLLANMDARSVRCVTPYEETYDLAECETKESECSNNNSINPLDLITALLLCSDDSLKQEMVRKMALCQFAVPLLLPNCETKQVTLMLWTMREVVKKFIPFTPTTQLVEESIVVSEIPLVSLVSLGKDSLNKYHILNKMHNNAFVHRDMDCDDAPRKISDGLVEISWCLPCGNKNIDLFDKPVAMANLRGDIRSFKKQFSFLCDVSAAVFIFSDDCDSSRNFLKDKNAKAQILLVSNGDKQAFRNPIRGKPSFEGSRPFQVIFKKKQHDADFVKNMQSAVTRILNNKPNIVTIENMAEAAERNGILVDEKSSKCQTAQRMANEITSKITDTSEFKNEHLPLQGIRKQLWK</sequence>
<dbReference type="SMART" id="SM00060">
    <property type="entry name" value="FN3"/>
    <property type="match status" value="2"/>
</dbReference>
<dbReference type="GO" id="GO:0008270">
    <property type="term" value="F:zinc ion binding"/>
    <property type="evidence" value="ECO:0007669"/>
    <property type="project" value="UniProtKB-KW"/>
</dbReference>
<dbReference type="SUPFAM" id="SSF49265">
    <property type="entry name" value="Fibronectin type III"/>
    <property type="match status" value="1"/>
</dbReference>
<dbReference type="EMBL" id="JANIIK010000034">
    <property type="protein sequence ID" value="KAJ3615141.1"/>
    <property type="molecule type" value="Genomic_DNA"/>
</dbReference>
<evidence type="ECO:0000313" key="6">
    <source>
        <dbReference type="EMBL" id="KAJ3615141.1"/>
    </source>
</evidence>
<dbReference type="InterPro" id="IPR052986">
    <property type="entry name" value="VLIG_GTPase"/>
</dbReference>
<dbReference type="InterPro" id="IPR036116">
    <property type="entry name" value="FN3_sf"/>
</dbReference>
<evidence type="ECO:0008006" key="8">
    <source>
        <dbReference type="Google" id="ProtNLM"/>
    </source>
</evidence>
<dbReference type="CDD" id="cd00063">
    <property type="entry name" value="FN3"/>
    <property type="match status" value="2"/>
</dbReference>
<dbReference type="InterPro" id="IPR003961">
    <property type="entry name" value="FN3_dom"/>
</dbReference>
<keyword evidence="1 3" id="KW-0479">Metal-binding</keyword>
<dbReference type="OrthoDB" id="1597724at2759"/>
<dbReference type="SMART" id="SM00336">
    <property type="entry name" value="BBOX"/>
    <property type="match status" value="2"/>
</dbReference>
<proteinExistence type="predicted"/>
<dbReference type="Gene3D" id="3.30.160.60">
    <property type="entry name" value="Classic Zinc Finger"/>
    <property type="match status" value="1"/>
</dbReference>
<evidence type="ECO:0000256" key="3">
    <source>
        <dbReference type="PROSITE-ProRule" id="PRU00024"/>
    </source>
</evidence>
<feature type="domain" description="B box-type" evidence="4">
    <location>
        <begin position="75"/>
        <end position="115"/>
    </location>
</feature>
<dbReference type="Gene3D" id="2.60.40.10">
    <property type="entry name" value="Immunoglobulins"/>
    <property type="match status" value="2"/>
</dbReference>
<name>A0A9Q0EX36_9TELE</name>
<dbReference type="Pfam" id="PF00041">
    <property type="entry name" value="fn3"/>
    <property type="match status" value="2"/>
</dbReference>
<dbReference type="InterPro" id="IPR013783">
    <property type="entry name" value="Ig-like_fold"/>
</dbReference>
<keyword evidence="2" id="KW-0862">Zinc</keyword>
<dbReference type="Proteomes" id="UP001148018">
    <property type="component" value="Unassembled WGS sequence"/>
</dbReference>
<keyword evidence="7" id="KW-1185">Reference proteome</keyword>
<dbReference type="Gene3D" id="4.10.830.40">
    <property type="match status" value="1"/>
</dbReference>
<evidence type="ECO:0000259" key="4">
    <source>
        <dbReference type="PROSITE" id="PS50119"/>
    </source>
</evidence>
<dbReference type="CDD" id="cd19802">
    <property type="entry name" value="Bbox1_TRIM8-like"/>
    <property type="match status" value="1"/>
</dbReference>
<dbReference type="SUPFAM" id="SSF57845">
    <property type="entry name" value="B-box zinc-binding domain"/>
    <property type="match status" value="1"/>
</dbReference>
<dbReference type="InterPro" id="IPR057365">
    <property type="entry name" value="URGCP"/>
</dbReference>
<evidence type="ECO:0000256" key="2">
    <source>
        <dbReference type="ARBA" id="ARBA00022833"/>
    </source>
</evidence>
<dbReference type="CDD" id="cd19769">
    <property type="entry name" value="Bbox2_TRIM16-like"/>
    <property type="match status" value="1"/>
</dbReference>
<gene>
    <name evidence="6" type="ORF">NHX12_018709</name>
</gene>
<dbReference type="AlphaFoldDB" id="A0A9Q0EX36"/>
<dbReference type="Pfam" id="PF25496">
    <property type="entry name" value="URGCP"/>
    <property type="match status" value="1"/>
</dbReference>
<protein>
    <recommendedName>
        <fullName evidence="8">Fibronectin type-III domain-containing protein</fullName>
    </recommendedName>
</protein>
<keyword evidence="1 3" id="KW-0863">Zinc-finger</keyword>
<dbReference type="PROSITE" id="PS50853">
    <property type="entry name" value="FN3"/>
    <property type="match status" value="2"/>
</dbReference>
<reference evidence="6" key="1">
    <citation type="submission" date="2022-07" db="EMBL/GenBank/DDBJ databases">
        <title>Chromosome-level genome of Muraenolepis orangiensis.</title>
        <authorList>
            <person name="Kim J."/>
        </authorList>
    </citation>
    <scope>NUCLEOTIDE SEQUENCE</scope>
    <source>
        <strain evidence="6">KU_S4_2022</strain>
        <tissue evidence="6">Muscle</tissue>
    </source>
</reference>
<evidence type="ECO:0000256" key="1">
    <source>
        <dbReference type="ARBA" id="ARBA00022771"/>
    </source>
</evidence>
<accession>A0A9Q0EX36</accession>
<dbReference type="PANTHER" id="PTHR14819">
    <property type="entry name" value="GTP-BINDING"/>
    <property type="match status" value="1"/>
</dbReference>
<organism evidence="6 7">
    <name type="scientific">Muraenolepis orangiensis</name>
    <name type="common">Patagonian moray cod</name>
    <dbReference type="NCBI Taxonomy" id="630683"/>
    <lineage>
        <taxon>Eukaryota</taxon>
        <taxon>Metazoa</taxon>
        <taxon>Chordata</taxon>
        <taxon>Craniata</taxon>
        <taxon>Vertebrata</taxon>
        <taxon>Euteleostomi</taxon>
        <taxon>Actinopterygii</taxon>
        <taxon>Neopterygii</taxon>
        <taxon>Teleostei</taxon>
        <taxon>Neoteleostei</taxon>
        <taxon>Acanthomorphata</taxon>
        <taxon>Zeiogadaria</taxon>
        <taxon>Gadariae</taxon>
        <taxon>Gadiformes</taxon>
        <taxon>Muraenolepidoidei</taxon>
        <taxon>Muraenolepididae</taxon>
        <taxon>Muraenolepis</taxon>
    </lineage>
</organism>
<evidence type="ECO:0000259" key="5">
    <source>
        <dbReference type="PROSITE" id="PS50853"/>
    </source>
</evidence>